<dbReference type="InterPro" id="IPR036388">
    <property type="entry name" value="WH-like_DNA-bd_sf"/>
</dbReference>
<dbReference type="SUPFAM" id="SSF46785">
    <property type="entry name" value="Winged helix' DNA-binding domain"/>
    <property type="match status" value="1"/>
</dbReference>
<comment type="similarity">
    <text evidence="5">Belongs to the purine/pyrimidine phosphoribosyltransferase family. PurR subfamily.</text>
</comment>
<dbReference type="PANTHER" id="PTHR43864:SF2">
    <property type="entry name" value="PUR OPERON REPRESSOR"/>
    <property type="match status" value="1"/>
</dbReference>
<evidence type="ECO:0000256" key="4">
    <source>
        <dbReference type="ARBA" id="ARBA00023163"/>
    </source>
</evidence>
<comment type="subunit">
    <text evidence="1">Homodimer.</text>
</comment>
<sequence>MSKSRRSERMVVITRLLTQRPRNLFSLNYFSESFSAAKSTISEDLTIMRDACHKWGLGEVVTIPGAAGGVKFVPKQNRRETEELIEYLQQEIARGDRILPGGYLYMADLSYNPQMISRVGQLFATIFSDLKPDYIVTVETKGIPLALMTANAFNVPLVIIRANNKVTEGSAVSINYVSGSTQRIQSMSLARRAIPANAKVIIIDDFMKAGGTARGMHDLLAEFNAQVLATGVMVATSEPQEKLVANYVSILDLISVDTVGKQIEVAPGSWY</sequence>
<dbReference type="Proteomes" id="UP001329915">
    <property type="component" value="Chromosome"/>
</dbReference>
<keyword evidence="9" id="KW-1185">Reference proteome</keyword>
<protein>
    <submittedName>
        <fullName evidence="8">Pur operon repressor</fullName>
    </submittedName>
</protein>
<keyword evidence="4" id="KW-0804">Transcription</keyword>
<evidence type="ECO:0000313" key="9">
    <source>
        <dbReference type="Proteomes" id="UP001329915"/>
    </source>
</evidence>
<evidence type="ECO:0000259" key="7">
    <source>
        <dbReference type="Pfam" id="PF09182"/>
    </source>
</evidence>
<dbReference type="Pfam" id="PF09182">
    <property type="entry name" value="PuR_N"/>
    <property type="match status" value="1"/>
</dbReference>
<name>A0AAU0UJA9_9FIRM</name>
<evidence type="ECO:0000256" key="5">
    <source>
        <dbReference type="ARBA" id="ARBA00049656"/>
    </source>
</evidence>
<dbReference type="NCBIfam" id="TIGR01743">
    <property type="entry name" value="purR_Bsub"/>
    <property type="match status" value="1"/>
</dbReference>
<gene>
    <name evidence="8" type="primary">purR</name>
    <name evidence="8" type="ORF">MFMK1_000231</name>
</gene>
<dbReference type="GO" id="GO:0045982">
    <property type="term" value="P:negative regulation of purine nucleobase metabolic process"/>
    <property type="evidence" value="ECO:0007669"/>
    <property type="project" value="InterPro"/>
</dbReference>
<dbReference type="InterPro" id="IPR036390">
    <property type="entry name" value="WH_DNA-bd_sf"/>
</dbReference>
<dbReference type="PANTHER" id="PTHR43864">
    <property type="entry name" value="HYPOXANTHINE/GUANINE PHOSPHORIBOSYLTRANSFERASE"/>
    <property type="match status" value="1"/>
</dbReference>
<evidence type="ECO:0000256" key="2">
    <source>
        <dbReference type="ARBA" id="ARBA00023015"/>
    </source>
</evidence>
<dbReference type="RefSeq" id="WP_366923356.1">
    <property type="nucleotide sequence ID" value="NZ_CP121694.1"/>
</dbReference>
<dbReference type="InterPro" id="IPR029057">
    <property type="entry name" value="PRTase-like"/>
</dbReference>
<dbReference type="Gene3D" id="3.40.50.2020">
    <property type="match status" value="1"/>
</dbReference>
<dbReference type="CDD" id="cd06223">
    <property type="entry name" value="PRTases_typeI"/>
    <property type="match status" value="1"/>
</dbReference>
<organism evidence="8 9">
    <name type="scientific">Metallumcola ferriviriculae</name>
    <dbReference type="NCBI Taxonomy" id="3039180"/>
    <lineage>
        <taxon>Bacteria</taxon>
        <taxon>Bacillati</taxon>
        <taxon>Bacillota</taxon>
        <taxon>Clostridia</taxon>
        <taxon>Neomoorellales</taxon>
        <taxon>Desulfitibacteraceae</taxon>
        <taxon>Metallumcola</taxon>
    </lineage>
</organism>
<proteinExistence type="inferred from homology"/>
<dbReference type="InterPro" id="IPR015265">
    <property type="entry name" value="PuR_N"/>
</dbReference>
<reference evidence="8 9" key="1">
    <citation type="submission" date="2023-04" db="EMBL/GenBank/DDBJ databases">
        <authorList>
            <person name="Hsu D."/>
        </authorList>
    </citation>
    <scope>NUCLEOTIDE SEQUENCE [LARGE SCALE GENOMIC DNA]</scope>
    <source>
        <strain evidence="8 9">MK1</strain>
    </source>
</reference>
<dbReference type="InterPro" id="IPR010078">
    <property type="entry name" value="PurR_Bsub"/>
</dbReference>
<dbReference type="Gene3D" id="1.10.10.10">
    <property type="entry name" value="Winged helix-like DNA-binding domain superfamily/Winged helix DNA-binding domain"/>
    <property type="match status" value="1"/>
</dbReference>
<dbReference type="SUPFAM" id="SSF53271">
    <property type="entry name" value="PRTase-like"/>
    <property type="match status" value="1"/>
</dbReference>
<evidence type="ECO:0000259" key="6">
    <source>
        <dbReference type="Pfam" id="PF00156"/>
    </source>
</evidence>
<evidence type="ECO:0000313" key="8">
    <source>
        <dbReference type="EMBL" id="WRO20461.1"/>
    </source>
</evidence>
<dbReference type="GO" id="GO:0003677">
    <property type="term" value="F:DNA binding"/>
    <property type="evidence" value="ECO:0007669"/>
    <property type="project" value="UniProtKB-KW"/>
</dbReference>
<feature type="domain" description="Phosphoribosyltransferase" evidence="6">
    <location>
        <begin position="111"/>
        <end position="257"/>
    </location>
</feature>
<evidence type="ECO:0000256" key="3">
    <source>
        <dbReference type="ARBA" id="ARBA00023125"/>
    </source>
</evidence>
<feature type="domain" description="Bacterial purine repressor N-terminal" evidence="7">
    <location>
        <begin position="5"/>
        <end position="74"/>
    </location>
</feature>
<dbReference type="InterPro" id="IPR050118">
    <property type="entry name" value="Pur/Pyrimidine_PRTase"/>
</dbReference>
<dbReference type="AlphaFoldDB" id="A0AAU0UJA9"/>
<accession>A0AAU0UJA9</accession>
<dbReference type="GO" id="GO:0045892">
    <property type="term" value="P:negative regulation of DNA-templated transcription"/>
    <property type="evidence" value="ECO:0007669"/>
    <property type="project" value="InterPro"/>
</dbReference>
<dbReference type="InterPro" id="IPR000836">
    <property type="entry name" value="PRTase_dom"/>
</dbReference>
<keyword evidence="2" id="KW-0805">Transcription regulation</keyword>
<dbReference type="Pfam" id="PF00156">
    <property type="entry name" value="Pribosyltran"/>
    <property type="match status" value="1"/>
</dbReference>
<evidence type="ECO:0000256" key="1">
    <source>
        <dbReference type="ARBA" id="ARBA00011738"/>
    </source>
</evidence>
<dbReference type="KEGG" id="dbc:MFMK1_000231"/>
<dbReference type="EMBL" id="CP121694">
    <property type="protein sequence ID" value="WRO20461.1"/>
    <property type="molecule type" value="Genomic_DNA"/>
</dbReference>
<keyword evidence="3" id="KW-0238">DNA-binding</keyword>